<feature type="non-terminal residue" evidence="2">
    <location>
        <position position="1"/>
    </location>
</feature>
<dbReference type="Proteomes" id="UP000554482">
    <property type="component" value="Unassembled WGS sequence"/>
</dbReference>
<evidence type="ECO:0000259" key="1">
    <source>
        <dbReference type="Pfam" id="PF13966"/>
    </source>
</evidence>
<protein>
    <submittedName>
        <fullName evidence="2">Ribonuclease h domain</fullName>
    </submittedName>
</protein>
<name>A0A7J6UWD0_THATH</name>
<feature type="domain" description="Reverse transcriptase zinc-binding" evidence="1">
    <location>
        <begin position="240"/>
        <end position="325"/>
    </location>
</feature>
<keyword evidence="3" id="KW-1185">Reference proteome</keyword>
<organism evidence="2 3">
    <name type="scientific">Thalictrum thalictroides</name>
    <name type="common">Rue-anemone</name>
    <name type="synonym">Anemone thalictroides</name>
    <dbReference type="NCBI Taxonomy" id="46969"/>
    <lineage>
        <taxon>Eukaryota</taxon>
        <taxon>Viridiplantae</taxon>
        <taxon>Streptophyta</taxon>
        <taxon>Embryophyta</taxon>
        <taxon>Tracheophyta</taxon>
        <taxon>Spermatophyta</taxon>
        <taxon>Magnoliopsida</taxon>
        <taxon>Ranunculales</taxon>
        <taxon>Ranunculaceae</taxon>
        <taxon>Thalictroideae</taxon>
        <taxon>Thalictrum</taxon>
    </lineage>
</organism>
<dbReference type="AlphaFoldDB" id="A0A7J6UWD0"/>
<dbReference type="Pfam" id="PF13966">
    <property type="entry name" value="zf-RVT"/>
    <property type="match status" value="1"/>
</dbReference>
<sequence>MSQKEKQPVATHNAFEALNHCEDEIISHIPHKRAPASTQSLMQSPPVRQCPLPAGIDIIHPETQVFQGLDMQDSEECNPLSLDLVTVNDQIPAEDIYPSEILNVPDLQASNPNLHDGIFIIPPRPLMITNGEDLSEGEEEPVVEVSNYGSDSEVRGRKYKTYAPQLMVTRSRSQGSGCLAPNIIPTDCEQFTLHYAALQEFSLPIIPEDQQARLRDSYNFSKQDMDEDKRVWPHDNSGDFTIKSFVRLCQGDHPKYPLLKRIWSAYIPTKVSFFIWKLLHGAIATDTAIKSCNVSLASRCHCCSLPSIETNHHLFLYSDLAKELWRHFNTVFDIKWPRFYNLSTIIGLWFRHGIKGSLEQLCFSITPLLILWEVWKERSARRYEENHTPLSGHSLIFKI</sequence>
<proteinExistence type="predicted"/>
<reference evidence="2 3" key="1">
    <citation type="submission" date="2020-06" db="EMBL/GenBank/DDBJ databases">
        <title>Transcriptomic and genomic resources for Thalictrum thalictroides and T. hernandezii: Facilitating candidate gene discovery in an emerging model plant lineage.</title>
        <authorList>
            <person name="Arias T."/>
            <person name="Riano-Pachon D.M."/>
            <person name="Di Stilio V.S."/>
        </authorList>
    </citation>
    <scope>NUCLEOTIDE SEQUENCE [LARGE SCALE GENOMIC DNA]</scope>
    <source>
        <strain evidence="3">cv. WT478/WT964</strain>
        <tissue evidence="2">Leaves</tissue>
    </source>
</reference>
<dbReference type="OrthoDB" id="914170at2759"/>
<comment type="caution">
    <text evidence="2">The sequence shown here is derived from an EMBL/GenBank/DDBJ whole genome shotgun (WGS) entry which is preliminary data.</text>
</comment>
<dbReference type="InterPro" id="IPR026960">
    <property type="entry name" value="RVT-Znf"/>
</dbReference>
<accession>A0A7J6UWD0</accession>
<evidence type="ECO:0000313" key="3">
    <source>
        <dbReference type="Proteomes" id="UP000554482"/>
    </source>
</evidence>
<gene>
    <name evidence="2" type="ORF">FRX31_033918</name>
</gene>
<evidence type="ECO:0000313" key="2">
    <source>
        <dbReference type="EMBL" id="KAF5176495.1"/>
    </source>
</evidence>
<dbReference type="EMBL" id="JABWDY010042669">
    <property type="protein sequence ID" value="KAF5176495.1"/>
    <property type="molecule type" value="Genomic_DNA"/>
</dbReference>